<keyword evidence="2" id="KW-0812">Transmembrane</keyword>
<dbReference type="GO" id="GO:0047429">
    <property type="term" value="F:nucleoside triphosphate diphosphatase activity"/>
    <property type="evidence" value="ECO:0007669"/>
    <property type="project" value="TreeGrafter"/>
</dbReference>
<dbReference type="AlphaFoldDB" id="A0A9P4JI48"/>
<dbReference type="InterPro" id="IPR002591">
    <property type="entry name" value="Phosphodiest/P_Trfase"/>
</dbReference>
<comment type="caution">
    <text evidence="3">The sequence shown here is derived from an EMBL/GenBank/DDBJ whole genome shotgun (WGS) entry which is preliminary data.</text>
</comment>
<feature type="compositionally biased region" description="Basic and acidic residues" evidence="1">
    <location>
        <begin position="37"/>
        <end position="51"/>
    </location>
</feature>
<protein>
    <submittedName>
        <fullName evidence="3">Ectonucleotide pyrophosphatase/phosphodiesterase family member 1</fullName>
    </submittedName>
</protein>
<dbReference type="InterPro" id="IPR017850">
    <property type="entry name" value="Alkaline_phosphatase_core_sf"/>
</dbReference>
<dbReference type="Proteomes" id="UP000799536">
    <property type="component" value="Unassembled WGS sequence"/>
</dbReference>
<feature type="region of interest" description="Disordered" evidence="1">
    <location>
        <begin position="590"/>
        <end position="619"/>
    </location>
</feature>
<dbReference type="GO" id="GO:0017111">
    <property type="term" value="F:ribonucleoside triphosphate phosphatase activity"/>
    <property type="evidence" value="ECO:0007669"/>
    <property type="project" value="TreeGrafter"/>
</dbReference>
<dbReference type="Gene3D" id="3.30.1360.180">
    <property type="match status" value="1"/>
</dbReference>
<evidence type="ECO:0000256" key="2">
    <source>
        <dbReference type="SAM" id="Phobius"/>
    </source>
</evidence>
<feature type="compositionally biased region" description="Basic and acidic residues" evidence="1">
    <location>
        <begin position="75"/>
        <end position="86"/>
    </location>
</feature>
<evidence type="ECO:0000313" key="4">
    <source>
        <dbReference type="Proteomes" id="UP000799536"/>
    </source>
</evidence>
<dbReference type="OrthoDB" id="415411at2759"/>
<gene>
    <name evidence="3" type="ORF">GQ43DRAFT_473445</name>
</gene>
<dbReference type="PANTHER" id="PTHR10151">
    <property type="entry name" value="ECTONUCLEOTIDE PYROPHOSPHATASE/PHOSPHODIESTERASE"/>
    <property type="match status" value="1"/>
</dbReference>
<dbReference type="Pfam" id="PF01663">
    <property type="entry name" value="Phosphodiest"/>
    <property type="match status" value="1"/>
</dbReference>
<dbReference type="CDD" id="cd16018">
    <property type="entry name" value="Enpp"/>
    <property type="match status" value="1"/>
</dbReference>
<dbReference type="GO" id="GO:0009141">
    <property type="term" value="P:nucleoside triphosphate metabolic process"/>
    <property type="evidence" value="ECO:0007669"/>
    <property type="project" value="TreeGrafter"/>
</dbReference>
<dbReference type="SUPFAM" id="SSF53649">
    <property type="entry name" value="Alkaline phosphatase-like"/>
    <property type="match status" value="1"/>
</dbReference>
<organism evidence="3 4">
    <name type="scientific">Delitschia confertaspora ATCC 74209</name>
    <dbReference type="NCBI Taxonomy" id="1513339"/>
    <lineage>
        <taxon>Eukaryota</taxon>
        <taxon>Fungi</taxon>
        <taxon>Dikarya</taxon>
        <taxon>Ascomycota</taxon>
        <taxon>Pezizomycotina</taxon>
        <taxon>Dothideomycetes</taxon>
        <taxon>Pleosporomycetidae</taxon>
        <taxon>Pleosporales</taxon>
        <taxon>Delitschiaceae</taxon>
        <taxon>Delitschia</taxon>
    </lineage>
</organism>
<keyword evidence="4" id="KW-1185">Reference proteome</keyword>
<proteinExistence type="predicted"/>
<keyword evidence="2" id="KW-1133">Transmembrane helix</keyword>
<dbReference type="PANTHER" id="PTHR10151:SF120">
    <property type="entry name" value="BIS(5'-ADENOSYL)-TRIPHOSPHATASE"/>
    <property type="match status" value="1"/>
</dbReference>
<dbReference type="FunFam" id="3.30.1360.180:FF:000003">
    <property type="entry name" value="Type I phosphodiesterase/nucleotide pyrophosphatase family protein"/>
    <property type="match status" value="1"/>
</dbReference>
<dbReference type="EMBL" id="ML994064">
    <property type="protein sequence ID" value="KAF2199630.1"/>
    <property type="molecule type" value="Genomic_DNA"/>
</dbReference>
<keyword evidence="2" id="KW-0472">Membrane</keyword>
<feature type="region of interest" description="Disordered" evidence="1">
    <location>
        <begin position="1"/>
        <end position="106"/>
    </location>
</feature>
<sequence>MSIIPDNEARKVDIPPTFSHSGPFSRLDGNSEDEGFDDGRPSGELSDSDHDILEEEEERERLLTTKEGMSGLFKEGVKVGKRDQPARSRGMQRGNKRKSRHGESSHLMYEMEEGVAASGSSLSRNSSESDERRLLATLAQGKGSRTHMLGRTAIYSIIMVFFIILLYLAYRVSNPKHTKHTATLVSNGTSLFAPTTILISLDGFRADFLYRGLTPTLNKFIENGISPKYMLPSFPSVTFPNHYTMATGLYPEAHGVVGNKFWDPSLKKQFYYTHPDQSMQPFWWGGEPLWVTAEKQDVRVAVHMWPGSEAHIGGIEPAYVDKYNGSEVLPLKVSRLLGLLDLPGPEDPHANANSPRPQLIAAYVPNVDGDGHKYGPNSTEIRQTIKDADGMLESLLHGLEQRNLTDIVNVVVVSDHGMATTDVERLIQLEDLVDPNELSHIDGWPLYGLRPKKDEDLERLYQQLKEKTTTNPNIEVYLRDKDMPERYHFSNNKRIAPLWIVPKTGWAIVTKDEFDIEEGKKNGDVYHPRGLHGYDFEHPLMRAIFVARGPAFPHKPNSRMEPFQNIELYNIICDSLSITPAPNNGTLRLPLKPVGLHTDPETPPDETPADPVETSSSPSSSALLATISILPSISSIVSLASGLEETSSWEQLTEIESSIPSPVIPKPAPVETKVPEKEGKESWWEWLTHKADGIEEWVEEFVHGHTPTAEAKPRR</sequence>
<feature type="transmembrane region" description="Helical" evidence="2">
    <location>
        <begin position="152"/>
        <end position="170"/>
    </location>
</feature>
<evidence type="ECO:0000313" key="3">
    <source>
        <dbReference type="EMBL" id="KAF2199630.1"/>
    </source>
</evidence>
<evidence type="ECO:0000256" key="1">
    <source>
        <dbReference type="SAM" id="MobiDB-lite"/>
    </source>
</evidence>
<reference evidence="3" key="1">
    <citation type="journal article" date="2020" name="Stud. Mycol.">
        <title>101 Dothideomycetes genomes: a test case for predicting lifestyles and emergence of pathogens.</title>
        <authorList>
            <person name="Haridas S."/>
            <person name="Albert R."/>
            <person name="Binder M."/>
            <person name="Bloem J."/>
            <person name="Labutti K."/>
            <person name="Salamov A."/>
            <person name="Andreopoulos B."/>
            <person name="Baker S."/>
            <person name="Barry K."/>
            <person name="Bills G."/>
            <person name="Bluhm B."/>
            <person name="Cannon C."/>
            <person name="Castanera R."/>
            <person name="Culley D."/>
            <person name="Daum C."/>
            <person name="Ezra D."/>
            <person name="Gonzalez J."/>
            <person name="Henrissat B."/>
            <person name="Kuo A."/>
            <person name="Liang C."/>
            <person name="Lipzen A."/>
            <person name="Lutzoni F."/>
            <person name="Magnuson J."/>
            <person name="Mondo S."/>
            <person name="Nolan M."/>
            <person name="Ohm R."/>
            <person name="Pangilinan J."/>
            <person name="Park H.-J."/>
            <person name="Ramirez L."/>
            <person name="Alfaro M."/>
            <person name="Sun H."/>
            <person name="Tritt A."/>
            <person name="Yoshinaga Y."/>
            <person name="Zwiers L.-H."/>
            <person name="Turgeon B."/>
            <person name="Goodwin S."/>
            <person name="Spatafora J."/>
            <person name="Crous P."/>
            <person name="Grigoriev I."/>
        </authorList>
    </citation>
    <scope>NUCLEOTIDE SEQUENCE</scope>
    <source>
        <strain evidence="3">ATCC 74209</strain>
    </source>
</reference>
<accession>A0A9P4JI48</accession>
<dbReference type="Gene3D" id="3.40.720.10">
    <property type="entry name" value="Alkaline Phosphatase, subunit A"/>
    <property type="match status" value="1"/>
</dbReference>
<name>A0A9P4JI48_9PLEO</name>
<feature type="compositionally biased region" description="Low complexity" evidence="1">
    <location>
        <begin position="609"/>
        <end position="619"/>
    </location>
</feature>